<sequence>MNQDKYIIGELEIQKGIEDESLKRDGTLIRNVKNGQIVKILKEDYLEKSSIPSTLVQLNNTYNTNYIYQIDIKPIIETIIKIKNNEIFDELDEKYKIILEYLEHYKTHGDYISELNQNCLEGASIFEKRILDFIDSNDKELINDIDKISDYNQFINMLQTYINLLFVYMLSTFWKYKEKALNDTIIIKKIETIENKILNLYEQVLVCSDKDNKVTIIPNISDSLYMKYIVKEDYDIQDIEKFIKYDRRFDSFIDLFSFIKKVKIKNIDTNNKNRYKNNRKLETNIQFEKKNNTNPKNPKKDLVNDLFDILENLQRLKNIREEIININDNDLSNEELPFYNNESNKSFLLALKQ</sequence>
<accession>A0A1W1ELK0</accession>
<name>A0A1W1ELK0_9ZZZZ</name>
<evidence type="ECO:0000313" key="1">
    <source>
        <dbReference type="EMBL" id="SHO81739.1"/>
    </source>
</evidence>
<gene>
    <name evidence="1" type="ORF">MNB_SV-15-1011</name>
</gene>
<dbReference type="AlphaFoldDB" id="A0A1W1ELK0"/>
<reference evidence="1" key="1">
    <citation type="submission" date="2016-10" db="EMBL/GenBank/DDBJ databases">
        <authorList>
            <person name="de Groot N.N."/>
        </authorList>
    </citation>
    <scope>NUCLEOTIDE SEQUENCE</scope>
</reference>
<dbReference type="EMBL" id="FRYL01000049">
    <property type="protein sequence ID" value="SHO81739.1"/>
    <property type="molecule type" value="Genomic_DNA"/>
</dbReference>
<protein>
    <submittedName>
        <fullName evidence="1">Uncharacterized protein</fullName>
    </submittedName>
</protein>
<proteinExistence type="predicted"/>
<organism evidence="1">
    <name type="scientific">hydrothermal vent metagenome</name>
    <dbReference type="NCBI Taxonomy" id="652676"/>
    <lineage>
        <taxon>unclassified sequences</taxon>
        <taxon>metagenomes</taxon>
        <taxon>ecological metagenomes</taxon>
    </lineage>
</organism>